<evidence type="ECO:0000256" key="7">
    <source>
        <dbReference type="SAM" id="Phobius"/>
    </source>
</evidence>
<reference evidence="10" key="1">
    <citation type="submission" date="2021-01" db="EMBL/GenBank/DDBJ databases">
        <authorList>
            <person name="Corre E."/>
            <person name="Pelletier E."/>
            <person name="Niang G."/>
            <person name="Scheremetjew M."/>
            <person name="Finn R."/>
            <person name="Kale V."/>
            <person name="Holt S."/>
            <person name="Cochrane G."/>
            <person name="Meng A."/>
            <person name="Brown T."/>
            <person name="Cohen L."/>
        </authorList>
    </citation>
    <scope>NUCLEOTIDE SEQUENCE</scope>
    <source>
        <strain evidence="10">308</strain>
    </source>
</reference>
<feature type="transmembrane region" description="Helical" evidence="7">
    <location>
        <begin position="114"/>
        <end position="132"/>
    </location>
</feature>
<dbReference type="EMBL" id="HBFR01008810">
    <property type="protein sequence ID" value="CAD8879183.1"/>
    <property type="molecule type" value="Transcribed_RNA"/>
</dbReference>
<feature type="transmembrane region" description="Helical" evidence="7">
    <location>
        <begin position="138"/>
        <end position="162"/>
    </location>
</feature>
<keyword evidence="4 7" id="KW-1133">Transmembrane helix</keyword>
<evidence type="ECO:0000313" key="10">
    <source>
        <dbReference type="EMBL" id="CAD8879184.1"/>
    </source>
</evidence>
<dbReference type="Pfam" id="PF10520">
    <property type="entry name" value="Lipid_desat"/>
    <property type="match status" value="1"/>
</dbReference>
<feature type="region of interest" description="Disordered" evidence="6">
    <location>
        <begin position="1"/>
        <end position="39"/>
    </location>
</feature>
<dbReference type="EMBL" id="HBFR01008811">
    <property type="protein sequence ID" value="CAD8879184.1"/>
    <property type="molecule type" value="Transcribed_RNA"/>
</dbReference>
<feature type="transmembrane region" description="Helical" evidence="7">
    <location>
        <begin position="195"/>
        <end position="218"/>
    </location>
</feature>
<dbReference type="GO" id="GO:0006631">
    <property type="term" value="P:fatty acid metabolic process"/>
    <property type="evidence" value="ECO:0007669"/>
    <property type="project" value="UniProtKB-UniPathway"/>
</dbReference>
<comment type="subcellular location">
    <subcellularLocation>
        <location evidence="1">Membrane</location>
        <topology evidence="1">Multi-pass membrane protein</topology>
    </subcellularLocation>
</comment>
<protein>
    <recommendedName>
        <fullName evidence="8">Lipid desaturase domain-containing protein</fullName>
    </recommendedName>
</protein>
<dbReference type="UniPathway" id="UPA00199"/>
<gene>
    <name evidence="9" type="ORF">CHYS00102_LOCUS6367</name>
    <name evidence="10" type="ORF">CHYS00102_LOCUS6368</name>
</gene>
<evidence type="ECO:0000256" key="5">
    <source>
        <dbReference type="ARBA" id="ARBA00023136"/>
    </source>
</evidence>
<dbReference type="InterPro" id="IPR052864">
    <property type="entry name" value="Chloroplast_FAD_CarF"/>
</dbReference>
<evidence type="ECO:0000259" key="8">
    <source>
        <dbReference type="Pfam" id="PF10520"/>
    </source>
</evidence>
<evidence type="ECO:0000256" key="1">
    <source>
        <dbReference type="ARBA" id="ARBA00004141"/>
    </source>
</evidence>
<evidence type="ECO:0000313" key="9">
    <source>
        <dbReference type="EMBL" id="CAD8879183.1"/>
    </source>
</evidence>
<dbReference type="PANTHER" id="PTHR48140">
    <property type="entry name" value="FATTY ACID DESATURASE 4, CHLOROPLASTIC-RELATED"/>
    <property type="match status" value="1"/>
</dbReference>
<dbReference type="PANTHER" id="PTHR48140:SF1">
    <property type="entry name" value="FATTY ACID DESATURASE 4, CHLOROPLASTIC-RELATED"/>
    <property type="match status" value="1"/>
</dbReference>
<proteinExistence type="inferred from homology"/>
<feature type="transmembrane region" description="Helical" evidence="7">
    <location>
        <begin position="310"/>
        <end position="329"/>
    </location>
</feature>
<evidence type="ECO:0000256" key="4">
    <source>
        <dbReference type="ARBA" id="ARBA00022989"/>
    </source>
</evidence>
<accession>A0A6U5EGY9</accession>
<dbReference type="GO" id="GO:0016020">
    <property type="term" value="C:membrane"/>
    <property type="evidence" value="ECO:0007669"/>
    <property type="project" value="UniProtKB-SubCell"/>
</dbReference>
<comment type="similarity">
    <text evidence="2">Belongs to the fatty acid desaturase CarF family.</text>
</comment>
<evidence type="ECO:0000256" key="3">
    <source>
        <dbReference type="ARBA" id="ARBA00022692"/>
    </source>
</evidence>
<dbReference type="AlphaFoldDB" id="A0A6U5EGY9"/>
<feature type="transmembrane region" description="Helical" evidence="7">
    <location>
        <begin position="224"/>
        <end position="242"/>
    </location>
</feature>
<feature type="compositionally biased region" description="Polar residues" evidence="6">
    <location>
        <begin position="12"/>
        <end position="33"/>
    </location>
</feature>
<dbReference type="InterPro" id="IPR019547">
    <property type="entry name" value="Lipid_desat"/>
</dbReference>
<evidence type="ECO:0000256" key="2">
    <source>
        <dbReference type="ARBA" id="ARBA00007620"/>
    </source>
</evidence>
<organism evidence="10">
    <name type="scientific">Corethron hystrix</name>
    <dbReference type="NCBI Taxonomy" id="216773"/>
    <lineage>
        <taxon>Eukaryota</taxon>
        <taxon>Sar</taxon>
        <taxon>Stramenopiles</taxon>
        <taxon>Ochrophyta</taxon>
        <taxon>Bacillariophyta</taxon>
        <taxon>Coscinodiscophyceae</taxon>
        <taxon>Corethrophycidae</taxon>
        <taxon>Corethrales</taxon>
        <taxon>Corethraceae</taxon>
        <taxon>Corethron</taxon>
    </lineage>
</organism>
<name>A0A6U5EGY9_9STRA</name>
<keyword evidence="3 7" id="KW-0812">Transmembrane</keyword>
<evidence type="ECO:0000256" key="6">
    <source>
        <dbReference type="SAM" id="MobiDB-lite"/>
    </source>
</evidence>
<feature type="domain" description="Lipid desaturase" evidence="8">
    <location>
        <begin position="152"/>
        <end position="300"/>
    </location>
</feature>
<keyword evidence="5 7" id="KW-0472">Membrane</keyword>
<sequence>MCVPSDTDATKKSSSPTTTILNAASASRKNSALETGKKLTWRENRQRQIDALNDKVEKLTAAALAEHASALRRSRLPGPHDHDPPPPLDLEYVYAQRKMTTMVAGTPVYQLRSAYAVFSYLLITLAMIVYGMSQISLFATSLSLLTIFLGYDLYSGVLHVVFDHPDNIRLPVLGQPCLEFQWHHKIPDDLVRKDFVDVCGDLNTVALILFFVYGYLLFGPHREGVSGAALVLAGSKLWMGYFGQFSHRSAHSYGKHCPRLAAWLQKRGLMISPRAHLSHHKPPHDTDFCLIGVCNPIVAAMRRVTLNRHAWLAVFLTWSVLDLPAYVAFVEWAARIA</sequence>